<name>A0A1I8FP08_9PLAT</name>
<keyword evidence="2" id="KW-1185">Reference proteome</keyword>
<proteinExistence type="predicted"/>
<evidence type="ECO:0000313" key="2">
    <source>
        <dbReference type="Proteomes" id="UP000095280"/>
    </source>
</evidence>
<feature type="compositionally biased region" description="Low complexity" evidence="1">
    <location>
        <begin position="208"/>
        <end position="227"/>
    </location>
</feature>
<organism evidence="2 3">
    <name type="scientific">Macrostomum lignano</name>
    <dbReference type="NCBI Taxonomy" id="282301"/>
    <lineage>
        <taxon>Eukaryota</taxon>
        <taxon>Metazoa</taxon>
        <taxon>Spiralia</taxon>
        <taxon>Lophotrochozoa</taxon>
        <taxon>Platyhelminthes</taxon>
        <taxon>Rhabditophora</taxon>
        <taxon>Macrostomorpha</taxon>
        <taxon>Macrostomida</taxon>
        <taxon>Macrostomidae</taxon>
        <taxon>Macrostomum</taxon>
    </lineage>
</organism>
<evidence type="ECO:0000313" key="3">
    <source>
        <dbReference type="WBParaSite" id="maker-unitig_42811-snap-gene-0.2-mRNA-1"/>
    </source>
</evidence>
<sequence length="256" mass="26533">EALLSGGRSGPASGTCPLYPLRTPLKTRASPAPLLVLGRPARPLPGRLRCLPAVHAGRRRLLRHLRHWQAAPTALCRVAACLGEAAPCPRPDACEVGEAARPDRPAGPSALPDLRRLPSRGGPGGTLTRLSQHHHPRAALRQPAVPAVGGLEGSGRAGLGPTSPPPPPPPGSPLRGLAAFLTHPLDVAKTRIMLASSPRPPGLRQRAGRPVRGALGARPAGPVRRGGAANGHDCHRGAVFLGVYDTVRLLLSRLAS</sequence>
<dbReference type="Proteomes" id="UP000095280">
    <property type="component" value="Unplaced"/>
</dbReference>
<dbReference type="WBParaSite" id="maker-unitig_42811-snap-gene-0.2-mRNA-1">
    <property type="protein sequence ID" value="maker-unitig_42811-snap-gene-0.2-mRNA-1"/>
    <property type="gene ID" value="maker-unitig_42811-snap-gene-0.2"/>
</dbReference>
<evidence type="ECO:0000256" key="1">
    <source>
        <dbReference type="SAM" id="MobiDB-lite"/>
    </source>
</evidence>
<accession>A0A1I8FP08</accession>
<feature type="region of interest" description="Disordered" evidence="1">
    <location>
        <begin position="98"/>
        <end position="176"/>
    </location>
</feature>
<dbReference type="AlphaFoldDB" id="A0A1I8FP08"/>
<protein>
    <submittedName>
        <fullName evidence="3">RNA-directed DNA polymerase</fullName>
    </submittedName>
</protein>
<feature type="region of interest" description="Disordered" evidence="1">
    <location>
        <begin position="196"/>
        <end position="229"/>
    </location>
</feature>
<reference evidence="3" key="1">
    <citation type="submission" date="2016-11" db="UniProtKB">
        <authorList>
            <consortium name="WormBaseParasite"/>
        </authorList>
    </citation>
    <scope>IDENTIFICATION</scope>
</reference>
<feature type="compositionally biased region" description="Pro residues" evidence="1">
    <location>
        <begin position="162"/>
        <end position="172"/>
    </location>
</feature>